<dbReference type="InterPro" id="IPR000873">
    <property type="entry name" value="AMP-dep_synth/lig_dom"/>
</dbReference>
<keyword evidence="2" id="KW-0436">Ligase</keyword>
<dbReference type="GO" id="GO:0044539">
    <property type="term" value="P:long-chain fatty acid import into cell"/>
    <property type="evidence" value="ECO:0007669"/>
    <property type="project" value="TreeGrafter"/>
</dbReference>
<accession>X0UU15</accession>
<proteinExistence type="inferred from homology"/>
<evidence type="ECO:0000256" key="2">
    <source>
        <dbReference type="ARBA" id="ARBA00022598"/>
    </source>
</evidence>
<organism evidence="6">
    <name type="scientific">marine sediment metagenome</name>
    <dbReference type="NCBI Taxonomy" id="412755"/>
    <lineage>
        <taxon>unclassified sequences</taxon>
        <taxon>metagenomes</taxon>
        <taxon>ecological metagenomes</taxon>
    </lineage>
</organism>
<comment type="caution">
    <text evidence="6">The sequence shown here is derived from an EMBL/GenBank/DDBJ whole genome shotgun (WGS) entry which is preliminary data.</text>
</comment>
<dbReference type="GO" id="GO:0005324">
    <property type="term" value="F:long-chain fatty acid transmembrane transporter activity"/>
    <property type="evidence" value="ECO:0007669"/>
    <property type="project" value="TreeGrafter"/>
</dbReference>
<evidence type="ECO:0000256" key="4">
    <source>
        <dbReference type="ARBA" id="ARBA00022840"/>
    </source>
</evidence>
<reference evidence="6" key="1">
    <citation type="journal article" date="2014" name="Front. Microbiol.">
        <title>High frequency of phylogenetically diverse reductive dehalogenase-homologous genes in deep subseafloor sedimentary metagenomes.</title>
        <authorList>
            <person name="Kawai M."/>
            <person name="Futagami T."/>
            <person name="Toyoda A."/>
            <person name="Takaki Y."/>
            <person name="Nishi S."/>
            <person name="Hori S."/>
            <person name="Arai W."/>
            <person name="Tsubouchi T."/>
            <person name="Morono Y."/>
            <person name="Uchiyama I."/>
            <person name="Ito T."/>
            <person name="Fujiyama A."/>
            <person name="Inagaki F."/>
            <person name="Takami H."/>
        </authorList>
    </citation>
    <scope>NUCLEOTIDE SEQUENCE</scope>
    <source>
        <strain evidence="6">Expedition CK06-06</strain>
    </source>
</reference>
<evidence type="ECO:0000313" key="6">
    <source>
        <dbReference type="EMBL" id="GAG03788.1"/>
    </source>
</evidence>
<keyword evidence="3" id="KW-0547">Nucleotide-binding</keyword>
<feature type="domain" description="AMP-dependent synthetase/ligase" evidence="5">
    <location>
        <begin position="21"/>
        <end position="268"/>
    </location>
</feature>
<dbReference type="PANTHER" id="PTHR43107:SF15">
    <property type="entry name" value="FATTY ACID TRANSPORT PROTEIN 3, ISOFORM A"/>
    <property type="match status" value="1"/>
</dbReference>
<evidence type="ECO:0000256" key="3">
    <source>
        <dbReference type="ARBA" id="ARBA00022741"/>
    </source>
</evidence>
<dbReference type="SUPFAM" id="SSF56801">
    <property type="entry name" value="Acetyl-CoA synthetase-like"/>
    <property type="match status" value="1"/>
</dbReference>
<dbReference type="InterPro" id="IPR042099">
    <property type="entry name" value="ANL_N_sf"/>
</dbReference>
<dbReference type="Gene3D" id="3.40.50.12780">
    <property type="entry name" value="N-terminal domain of ligase-like"/>
    <property type="match status" value="1"/>
</dbReference>
<dbReference type="GO" id="GO:0005886">
    <property type="term" value="C:plasma membrane"/>
    <property type="evidence" value="ECO:0007669"/>
    <property type="project" value="TreeGrafter"/>
</dbReference>
<dbReference type="EMBL" id="BARS01022769">
    <property type="protein sequence ID" value="GAG03788.1"/>
    <property type="molecule type" value="Genomic_DNA"/>
</dbReference>
<keyword evidence="4" id="KW-0067">ATP-binding</keyword>
<protein>
    <recommendedName>
        <fullName evidence="5">AMP-dependent synthetase/ligase domain-containing protein</fullName>
    </recommendedName>
</protein>
<comment type="similarity">
    <text evidence="1">Belongs to the ATP-dependent AMP-binding enzyme family.</text>
</comment>
<evidence type="ECO:0000259" key="5">
    <source>
        <dbReference type="Pfam" id="PF00501"/>
    </source>
</evidence>
<dbReference type="AlphaFoldDB" id="X0UU15"/>
<gene>
    <name evidence="6" type="ORF">S01H1_36349</name>
</gene>
<dbReference type="PANTHER" id="PTHR43107">
    <property type="entry name" value="LONG-CHAIN FATTY ACID TRANSPORT PROTEIN"/>
    <property type="match status" value="1"/>
</dbReference>
<dbReference type="GO" id="GO:0004467">
    <property type="term" value="F:long-chain fatty acid-CoA ligase activity"/>
    <property type="evidence" value="ECO:0007669"/>
    <property type="project" value="TreeGrafter"/>
</dbReference>
<dbReference type="PROSITE" id="PS00455">
    <property type="entry name" value="AMP_BINDING"/>
    <property type="match status" value="1"/>
</dbReference>
<dbReference type="Pfam" id="PF00501">
    <property type="entry name" value="AMP-binding"/>
    <property type="match status" value="1"/>
</dbReference>
<feature type="non-terminal residue" evidence="6">
    <location>
        <position position="270"/>
    </location>
</feature>
<feature type="non-terminal residue" evidence="6">
    <location>
        <position position="1"/>
    </location>
</feature>
<sequence length="270" mass="29898">LGDVEMAREPSDMILADLIATRAERNPDFPVLTFECAGKEDEVRSFAELYERGNRIAAELITCGLQRGERFGLMMRNHPEFVETMIAASISATVFVPIDPRTKGEKLAYTLRNAGCKGILLADYNLAQFEEIRGSLPDLSFIRALETGEDEAPALRDFRGVESLGEILDRPAETVDIRLESGEDPLQIIYTSGTTGDPKGVVMENGRYGGFSMLGRLIFQFAPDEKLYTGLSLTHGNAQAVTLSAALCIELPAVISRRFTKSRLWDICRR</sequence>
<dbReference type="InterPro" id="IPR020845">
    <property type="entry name" value="AMP-binding_CS"/>
</dbReference>
<dbReference type="GO" id="GO:0005524">
    <property type="term" value="F:ATP binding"/>
    <property type="evidence" value="ECO:0007669"/>
    <property type="project" value="UniProtKB-KW"/>
</dbReference>
<name>X0UU15_9ZZZZ</name>
<evidence type="ECO:0000256" key="1">
    <source>
        <dbReference type="ARBA" id="ARBA00006432"/>
    </source>
</evidence>